<dbReference type="Pfam" id="PF25540">
    <property type="entry name" value="DUF7923"/>
    <property type="match status" value="1"/>
</dbReference>
<feature type="domain" description="DUF7923" evidence="2">
    <location>
        <begin position="86"/>
        <end position="259"/>
    </location>
</feature>
<name>A0A4Q2D4R3_9AGAR</name>
<evidence type="ECO:0000256" key="1">
    <source>
        <dbReference type="SAM" id="MobiDB-lite"/>
    </source>
</evidence>
<evidence type="ECO:0000313" key="3">
    <source>
        <dbReference type="EMBL" id="RXW13334.1"/>
    </source>
</evidence>
<evidence type="ECO:0000259" key="2">
    <source>
        <dbReference type="Pfam" id="PF25540"/>
    </source>
</evidence>
<feature type="region of interest" description="Disordered" evidence="1">
    <location>
        <begin position="61"/>
        <end position="82"/>
    </location>
</feature>
<protein>
    <recommendedName>
        <fullName evidence="2">DUF7923 domain-containing protein</fullName>
    </recommendedName>
</protein>
<evidence type="ECO:0000313" key="4">
    <source>
        <dbReference type="Proteomes" id="UP000290288"/>
    </source>
</evidence>
<organism evidence="3 4">
    <name type="scientific">Candolleomyces aberdarensis</name>
    <dbReference type="NCBI Taxonomy" id="2316362"/>
    <lineage>
        <taxon>Eukaryota</taxon>
        <taxon>Fungi</taxon>
        <taxon>Dikarya</taxon>
        <taxon>Basidiomycota</taxon>
        <taxon>Agaricomycotina</taxon>
        <taxon>Agaricomycetes</taxon>
        <taxon>Agaricomycetidae</taxon>
        <taxon>Agaricales</taxon>
        <taxon>Agaricineae</taxon>
        <taxon>Psathyrellaceae</taxon>
        <taxon>Candolleomyces</taxon>
    </lineage>
</organism>
<keyword evidence="4" id="KW-1185">Reference proteome</keyword>
<dbReference type="STRING" id="2316362.A0A4Q2D4R3"/>
<dbReference type="EMBL" id="SDEE01000947">
    <property type="protein sequence ID" value="RXW13334.1"/>
    <property type="molecule type" value="Genomic_DNA"/>
</dbReference>
<dbReference type="AlphaFoldDB" id="A0A4Q2D4R3"/>
<sequence length="451" mass="48528">MSSISQLDPIPLEIGHGLLSSTSDVSDLADMCIRMKDDIDRILAYEERSLELLSEVKSELSKSTREATDSKGSASEDQSSPPGMKRIVILIDGDGAIFNLELVANGKEGGQEAALKLATGVAQYLQTQEGHQLWAYVFLQKQGLETIFHRSSKHRSAKKLGDFMAGFNQAAHRFMMVDAGDDKEAADAKIKALIEAEISLPQTEKIIIAGTHDGGYITTLRSHITLGHKHKLILLESYDESVAKFAYLDLPTFRIENLFIPEKLIPTATPQLLQREISNPQTPPGSPKASPGLSPGIRRRGHGRGSSLGGTADGARTEPTDVLPSSAGLERRPISLPGTPEVNVRTGFINNCNFGGEDMHTGEQPQENESAGGLGLIILNVLPYQKAKPPSASALLGLDNIPRLAPELQNAVPGAPREATCIQNVVELEEALFIESHSSNLDIATDASVGH</sequence>
<dbReference type="InterPro" id="IPR057683">
    <property type="entry name" value="DUF7923"/>
</dbReference>
<feature type="compositionally biased region" description="Polar residues" evidence="1">
    <location>
        <begin position="70"/>
        <end position="81"/>
    </location>
</feature>
<dbReference type="Proteomes" id="UP000290288">
    <property type="component" value="Unassembled WGS sequence"/>
</dbReference>
<accession>A0A4Q2D4R3</accession>
<dbReference type="PANTHER" id="PTHR37543">
    <property type="entry name" value="CCCH ZINC FINGER DNA BINDING PROTEIN (AFU_ORTHOLOGUE AFUA_5G12760)"/>
    <property type="match status" value="1"/>
</dbReference>
<gene>
    <name evidence="3" type="ORF">EST38_g12521</name>
</gene>
<feature type="region of interest" description="Disordered" evidence="1">
    <location>
        <begin position="276"/>
        <end position="340"/>
    </location>
</feature>
<comment type="caution">
    <text evidence="3">The sequence shown here is derived from an EMBL/GenBank/DDBJ whole genome shotgun (WGS) entry which is preliminary data.</text>
</comment>
<dbReference type="OrthoDB" id="2270193at2759"/>
<reference evidence="3 4" key="1">
    <citation type="submission" date="2019-01" db="EMBL/GenBank/DDBJ databases">
        <title>Draft genome sequence of Psathyrella aberdarensis IHI B618.</title>
        <authorList>
            <person name="Buettner E."/>
            <person name="Kellner H."/>
        </authorList>
    </citation>
    <scope>NUCLEOTIDE SEQUENCE [LARGE SCALE GENOMIC DNA]</scope>
    <source>
        <strain evidence="3 4">IHI B618</strain>
    </source>
</reference>
<proteinExistence type="predicted"/>
<dbReference type="PANTHER" id="PTHR37543:SF1">
    <property type="entry name" value="CCCH ZINC FINGER DNA BINDING PROTEIN (AFU_ORTHOLOGUE AFUA_5G12760)"/>
    <property type="match status" value="1"/>
</dbReference>